<accession>A0ABV7W7N5</accession>
<keyword evidence="3" id="KW-1185">Reference proteome</keyword>
<evidence type="ECO:0000259" key="1">
    <source>
        <dbReference type="Pfam" id="PF01370"/>
    </source>
</evidence>
<name>A0ABV7W7N5_9BURK</name>
<organism evidence="2 3">
    <name type="scientific">Hydrogenophaga luteola</name>
    <dbReference type="NCBI Taxonomy" id="1591122"/>
    <lineage>
        <taxon>Bacteria</taxon>
        <taxon>Pseudomonadati</taxon>
        <taxon>Pseudomonadota</taxon>
        <taxon>Betaproteobacteria</taxon>
        <taxon>Burkholderiales</taxon>
        <taxon>Comamonadaceae</taxon>
        <taxon>Hydrogenophaga</taxon>
    </lineage>
</organism>
<dbReference type="Gene3D" id="3.40.50.720">
    <property type="entry name" value="NAD(P)-binding Rossmann-like Domain"/>
    <property type="match status" value="1"/>
</dbReference>
<sequence>MNVWLLGASGFVGRHVAQALRSAGHTLVKRPRVDMARATAAADWLPYLSGVDVVVNTVGVLRDSRRRPIWPTHAAGPKALFDACARAGVRRVVQVSALGIEDNPTAYACSKRAADEHLLALADRGALEAVVLRPSIVVGEGGVSSGLFRALARLPWLLLPTPVARGRAQPLHVDDLAAAVVAALRPEVQGVLELAGPEVFTLQALISYWREALGHGPARVALLPDAPSRWSARLGDAVPLTPWGSETLALLARPNMADVATLQGLLGRAPVSVRHWPQAGAPRAQAEAA</sequence>
<reference evidence="3" key="1">
    <citation type="journal article" date="2019" name="Int. J. Syst. Evol. Microbiol.">
        <title>The Global Catalogue of Microorganisms (GCM) 10K type strain sequencing project: providing services to taxonomists for standard genome sequencing and annotation.</title>
        <authorList>
            <consortium name="The Broad Institute Genomics Platform"/>
            <consortium name="The Broad Institute Genome Sequencing Center for Infectious Disease"/>
            <person name="Wu L."/>
            <person name="Ma J."/>
        </authorList>
    </citation>
    <scope>NUCLEOTIDE SEQUENCE [LARGE SCALE GENOMIC DNA]</scope>
    <source>
        <strain evidence="3">KCTC 42501</strain>
    </source>
</reference>
<dbReference type="RefSeq" id="WP_382175670.1">
    <property type="nucleotide sequence ID" value="NZ_JBHRXX010000007.1"/>
</dbReference>
<dbReference type="EMBL" id="JBHRXX010000007">
    <property type="protein sequence ID" value="MFC3685056.1"/>
    <property type="molecule type" value="Genomic_DNA"/>
</dbReference>
<dbReference type="InterPro" id="IPR051207">
    <property type="entry name" value="ComplexI_NDUFA9_subunit"/>
</dbReference>
<gene>
    <name evidence="2" type="ORF">ACFOPI_15740</name>
</gene>
<dbReference type="InterPro" id="IPR036291">
    <property type="entry name" value="NAD(P)-bd_dom_sf"/>
</dbReference>
<proteinExistence type="predicted"/>
<dbReference type="SUPFAM" id="SSF51735">
    <property type="entry name" value="NAD(P)-binding Rossmann-fold domains"/>
    <property type="match status" value="1"/>
</dbReference>
<feature type="domain" description="NAD-dependent epimerase/dehydratase" evidence="1">
    <location>
        <begin position="5"/>
        <end position="186"/>
    </location>
</feature>
<protein>
    <submittedName>
        <fullName evidence="2">NAD-dependent epimerase/dehydratase family protein</fullName>
    </submittedName>
</protein>
<evidence type="ECO:0000313" key="2">
    <source>
        <dbReference type="EMBL" id="MFC3685056.1"/>
    </source>
</evidence>
<comment type="caution">
    <text evidence="2">The sequence shown here is derived from an EMBL/GenBank/DDBJ whole genome shotgun (WGS) entry which is preliminary data.</text>
</comment>
<dbReference type="PANTHER" id="PTHR12126">
    <property type="entry name" value="NADH-UBIQUINONE OXIDOREDUCTASE 39 KDA SUBUNIT-RELATED"/>
    <property type="match status" value="1"/>
</dbReference>
<dbReference type="Pfam" id="PF01370">
    <property type="entry name" value="Epimerase"/>
    <property type="match status" value="1"/>
</dbReference>
<dbReference type="Proteomes" id="UP001595729">
    <property type="component" value="Unassembled WGS sequence"/>
</dbReference>
<dbReference type="InterPro" id="IPR001509">
    <property type="entry name" value="Epimerase_deHydtase"/>
</dbReference>
<dbReference type="PANTHER" id="PTHR12126:SF11">
    <property type="entry name" value="NADH DEHYDROGENASE [UBIQUINONE] 1 ALPHA SUBCOMPLEX SUBUNIT 9, MITOCHONDRIAL"/>
    <property type="match status" value="1"/>
</dbReference>
<evidence type="ECO:0000313" key="3">
    <source>
        <dbReference type="Proteomes" id="UP001595729"/>
    </source>
</evidence>